<evidence type="ECO:0000313" key="2">
    <source>
        <dbReference type="EMBL" id="THG90735.1"/>
    </source>
</evidence>
<organism evidence="1 3">
    <name type="scientific">Alkalihalobacillus alcalophilus ATCC 27647 = CGMCC 1.3604</name>
    <dbReference type="NCBI Taxonomy" id="1218173"/>
    <lineage>
        <taxon>Bacteria</taxon>
        <taxon>Bacillati</taxon>
        <taxon>Bacillota</taxon>
        <taxon>Bacilli</taxon>
        <taxon>Bacillales</taxon>
        <taxon>Bacillaceae</taxon>
        <taxon>Alkalihalobacillus</taxon>
    </lineage>
</organism>
<dbReference type="Proteomes" id="UP000002754">
    <property type="component" value="Unassembled WGS sequence"/>
</dbReference>
<name>A0A094XJC3_ALKAL</name>
<keyword evidence="3" id="KW-1185">Reference proteome</keyword>
<dbReference type="EMBL" id="JALP01000123">
    <property type="protein sequence ID" value="THG90735.1"/>
    <property type="molecule type" value="Genomic_DNA"/>
</dbReference>
<reference evidence="2 4" key="2">
    <citation type="submission" date="2014-01" db="EMBL/GenBank/DDBJ databases">
        <title>Draft genome sequencing of Bacillus alcalophilus CGMCC 1.3604.</title>
        <authorList>
            <person name="Yang J."/>
            <person name="Diao L."/>
            <person name="Yang S."/>
        </authorList>
    </citation>
    <scope>NUCLEOTIDE SEQUENCE [LARGE SCALE GENOMIC DNA]</scope>
    <source>
        <strain evidence="2 4">CGMCC 1.3604</strain>
    </source>
</reference>
<protein>
    <submittedName>
        <fullName evidence="1">Uncharacterized protein</fullName>
    </submittedName>
</protein>
<dbReference type="EMBL" id="ALPT02000004">
    <property type="protein sequence ID" value="KGA98850.1"/>
    <property type="molecule type" value="Genomic_DNA"/>
</dbReference>
<proteinExistence type="predicted"/>
<comment type="caution">
    <text evidence="1">The sequence shown here is derived from an EMBL/GenBank/DDBJ whole genome shotgun (WGS) entry which is preliminary data.</text>
</comment>
<dbReference type="Proteomes" id="UP000297014">
    <property type="component" value="Unassembled WGS sequence"/>
</dbReference>
<reference evidence="1 3" key="1">
    <citation type="journal article" date="2014" name="Genome Announc.">
        <title>Draft Genome Sequence of Bacillus alcalophilus AV1934, a Classic Alkaliphile Isolated from Human Feces in 1934.</title>
        <authorList>
            <person name="Attie O."/>
            <person name="Jayaprakash A."/>
            <person name="Shah H."/>
            <person name="Paulsen I.T."/>
            <person name="Morino M."/>
            <person name="Takahashi Y."/>
            <person name="Narumi I."/>
            <person name="Sachidanandam R."/>
            <person name="Satoh K."/>
            <person name="Ito M."/>
            <person name="Krulwich T.A."/>
        </authorList>
    </citation>
    <scope>NUCLEOTIDE SEQUENCE [LARGE SCALE GENOMIC DNA]</scope>
    <source>
        <strain evidence="1 3">AV1934</strain>
    </source>
</reference>
<dbReference type="AlphaFoldDB" id="A0A094XJC3"/>
<evidence type="ECO:0000313" key="1">
    <source>
        <dbReference type="EMBL" id="KGA98850.1"/>
    </source>
</evidence>
<evidence type="ECO:0000313" key="4">
    <source>
        <dbReference type="Proteomes" id="UP000297014"/>
    </source>
</evidence>
<dbReference type="RefSeq" id="WP_003320950.1">
    <property type="nucleotide sequence ID" value="NZ_ALPT02000004.1"/>
</dbReference>
<evidence type="ECO:0000313" key="3">
    <source>
        <dbReference type="Proteomes" id="UP000002754"/>
    </source>
</evidence>
<sequence>MEQIMEGFELTGVKNRIVVLKLEIDYELMTLHDALLTDDDASRLQTLEKLKKLQQELKKLEIT</sequence>
<accession>A0A094XJC3</accession>
<gene>
    <name evidence="2" type="ORF">AJ85_09190</name>
    <name evidence="1" type="ORF">BALCAV_0201880</name>
</gene>